<keyword evidence="1" id="KW-0812">Transmembrane</keyword>
<sequence>MRSLRPVQSLVAPSALVLVGTGALLEGVPHPFLLALLAVELVIPPVLFLWHRELNREKNRVAGDSAAG</sequence>
<dbReference type="RefSeq" id="WP_184366030.1">
    <property type="nucleotide sequence ID" value="NZ_BAAAKM010000033.1"/>
</dbReference>
<feature type="transmembrane region" description="Helical" evidence="1">
    <location>
        <begin position="32"/>
        <end position="50"/>
    </location>
</feature>
<protein>
    <submittedName>
        <fullName evidence="2">Uncharacterized protein</fullName>
    </submittedName>
</protein>
<evidence type="ECO:0000313" key="2">
    <source>
        <dbReference type="EMBL" id="MBB5492611.1"/>
    </source>
</evidence>
<evidence type="ECO:0000256" key="1">
    <source>
        <dbReference type="SAM" id="Phobius"/>
    </source>
</evidence>
<proteinExistence type="predicted"/>
<keyword evidence="3" id="KW-1185">Reference proteome</keyword>
<keyword evidence="1" id="KW-1133">Transmembrane helix</keyword>
<dbReference type="AlphaFoldDB" id="A0A840WHY3"/>
<organism evidence="2 3">
    <name type="scientific">Nocardiopsis metallicus</name>
    <dbReference type="NCBI Taxonomy" id="179819"/>
    <lineage>
        <taxon>Bacteria</taxon>
        <taxon>Bacillati</taxon>
        <taxon>Actinomycetota</taxon>
        <taxon>Actinomycetes</taxon>
        <taxon>Streptosporangiales</taxon>
        <taxon>Nocardiopsidaceae</taxon>
        <taxon>Nocardiopsis</taxon>
    </lineage>
</organism>
<dbReference type="Proteomes" id="UP000579647">
    <property type="component" value="Unassembled WGS sequence"/>
</dbReference>
<keyword evidence="1" id="KW-0472">Membrane</keyword>
<accession>A0A840WHY3</accession>
<comment type="caution">
    <text evidence="2">The sequence shown here is derived from an EMBL/GenBank/DDBJ whole genome shotgun (WGS) entry which is preliminary data.</text>
</comment>
<name>A0A840WHY3_9ACTN</name>
<dbReference type="EMBL" id="JACHDO010000001">
    <property type="protein sequence ID" value="MBB5492611.1"/>
    <property type="molecule type" value="Genomic_DNA"/>
</dbReference>
<evidence type="ECO:0000313" key="3">
    <source>
        <dbReference type="Proteomes" id="UP000579647"/>
    </source>
</evidence>
<gene>
    <name evidence="2" type="ORF">HNR07_003748</name>
</gene>
<reference evidence="2 3" key="1">
    <citation type="submission" date="2020-08" db="EMBL/GenBank/DDBJ databases">
        <title>Sequencing the genomes of 1000 actinobacteria strains.</title>
        <authorList>
            <person name="Klenk H.-P."/>
        </authorList>
    </citation>
    <scope>NUCLEOTIDE SEQUENCE [LARGE SCALE GENOMIC DNA]</scope>
    <source>
        <strain evidence="2 3">DSM 44598</strain>
    </source>
</reference>